<organism evidence="1 2">
    <name type="scientific">Frigoriglobus tundricola</name>
    <dbReference type="NCBI Taxonomy" id="2774151"/>
    <lineage>
        <taxon>Bacteria</taxon>
        <taxon>Pseudomonadati</taxon>
        <taxon>Planctomycetota</taxon>
        <taxon>Planctomycetia</taxon>
        <taxon>Gemmatales</taxon>
        <taxon>Gemmataceae</taxon>
        <taxon>Frigoriglobus</taxon>
    </lineage>
</organism>
<reference evidence="2" key="1">
    <citation type="submission" date="2020-05" db="EMBL/GenBank/DDBJ databases">
        <title>Frigoriglobus tundricola gen. nov., sp. nov., a psychrotolerant cellulolytic planctomycete of the family Gemmataceae with two divergent copies of 16S rRNA gene.</title>
        <authorList>
            <person name="Kulichevskaya I.S."/>
            <person name="Ivanova A.A."/>
            <person name="Naumoff D.G."/>
            <person name="Beletsky A.V."/>
            <person name="Rijpstra W.I.C."/>
            <person name="Sinninghe Damste J.S."/>
            <person name="Mardanov A.V."/>
            <person name="Ravin N.V."/>
            <person name="Dedysh S.N."/>
        </authorList>
    </citation>
    <scope>NUCLEOTIDE SEQUENCE [LARGE SCALE GENOMIC DNA]</scope>
    <source>
        <strain evidence="2">PL17</strain>
    </source>
</reference>
<sequence length="53" mass="5829">MFHPWVAVRTVAVQFRRACWVKTTARKTLPGTAAVSVCGIGRVPDSTEPVFVQ</sequence>
<gene>
    <name evidence="1" type="ORF">FTUN_7522</name>
</gene>
<evidence type="ECO:0000313" key="1">
    <source>
        <dbReference type="EMBL" id="QJW99899.1"/>
    </source>
</evidence>
<keyword evidence="2" id="KW-1185">Reference proteome</keyword>
<dbReference type="Proteomes" id="UP000503447">
    <property type="component" value="Chromosome"/>
</dbReference>
<proteinExistence type="predicted"/>
<dbReference type="KEGG" id="ftj:FTUN_7522"/>
<accession>A0A6M5Z0N8</accession>
<dbReference type="AlphaFoldDB" id="A0A6M5Z0N8"/>
<protein>
    <submittedName>
        <fullName evidence="1">Uncharacterized protein</fullName>
    </submittedName>
</protein>
<dbReference type="EMBL" id="CP053452">
    <property type="protein sequence ID" value="QJW99899.1"/>
    <property type="molecule type" value="Genomic_DNA"/>
</dbReference>
<name>A0A6M5Z0N8_9BACT</name>
<evidence type="ECO:0000313" key="2">
    <source>
        <dbReference type="Proteomes" id="UP000503447"/>
    </source>
</evidence>